<dbReference type="PANTHER" id="PTHR12400">
    <property type="entry name" value="INOSITOL POLYPHOSPHATE KINASE"/>
    <property type="match status" value="1"/>
</dbReference>
<dbReference type="Proteomes" id="UP000193218">
    <property type="component" value="Unassembled WGS sequence"/>
</dbReference>
<keyword evidence="2 4" id="KW-0808">Transferase</keyword>
<evidence type="ECO:0000256" key="2">
    <source>
        <dbReference type="ARBA" id="ARBA00022679"/>
    </source>
</evidence>
<dbReference type="EC" id="2.7.-.-" evidence="4"/>
<evidence type="ECO:0000256" key="3">
    <source>
        <dbReference type="ARBA" id="ARBA00022777"/>
    </source>
</evidence>
<dbReference type="GO" id="GO:0000824">
    <property type="term" value="F:inositol-1,4,5,6-tetrakisphosphate 3-kinase activity"/>
    <property type="evidence" value="ECO:0007669"/>
    <property type="project" value="TreeGrafter"/>
</dbReference>
<feature type="region of interest" description="Disordered" evidence="5">
    <location>
        <begin position="126"/>
        <end position="145"/>
    </location>
</feature>
<comment type="caution">
    <text evidence="6">The sequence shown here is derived from an EMBL/GenBank/DDBJ whole genome shotgun (WGS) entry which is preliminary data.</text>
</comment>
<evidence type="ECO:0000313" key="6">
    <source>
        <dbReference type="EMBL" id="ORX38969.1"/>
    </source>
</evidence>
<protein>
    <recommendedName>
        <fullName evidence="4">Kinase</fullName>
        <ecNumber evidence="4">2.7.-.-</ecNumber>
    </recommendedName>
</protein>
<evidence type="ECO:0000256" key="5">
    <source>
        <dbReference type="SAM" id="MobiDB-lite"/>
    </source>
</evidence>
<dbReference type="GO" id="GO:0005737">
    <property type="term" value="C:cytoplasm"/>
    <property type="evidence" value="ECO:0007669"/>
    <property type="project" value="TreeGrafter"/>
</dbReference>
<comment type="similarity">
    <text evidence="1 4">Belongs to the inositol phosphokinase (IPK) family.</text>
</comment>
<gene>
    <name evidence="6" type="ORF">BD324DRAFT_649067</name>
</gene>
<feature type="region of interest" description="Disordered" evidence="5">
    <location>
        <begin position="323"/>
        <end position="384"/>
    </location>
</feature>
<dbReference type="Gene3D" id="3.30.470.160">
    <property type="entry name" value="Inositol polyphosphate kinase"/>
    <property type="match status" value="1"/>
</dbReference>
<evidence type="ECO:0000256" key="4">
    <source>
        <dbReference type="RuleBase" id="RU363090"/>
    </source>
</evidence>
<dbReference type="RefSeq" id="XP_021872832.1">
    <property type="nucleotide sequence ID" value="XM_022017931.1"/>
</dbReference>
<dbReference type="GO" id="GO:0008440">
    <property type="term" value="F:inositol-1,4,5-trisphosphate 3-kinase activity"/>
    <property type="evidence" value="ECO:0007669"/>
    <property type="project" value="TreeGrafter"/>
</dbReference>
<dbReference type="STRING" id="4999.A0A1Y1ULU3"/>
<dbReference type="Pfam" id="PF03770">
    <property type="entry name" value="IPK"/>
    <property type="match status" value="2"/>
</dbReference>
<feature type="compositionally biased region" description="Basic and acidic residues" evidence="5">
    <location>
        <begin position="126"/>
        <end position="142"/>
    </location>
</feature>
<accession>A0A1Y1ULU3</accession>
<dbReference type="GeneID" id="33559740"/>
<dbReference type="AlphaFoldDB" id="A0A1Y1ULU3"/>
<dbReference type="SUPFAM" id="SSF56104">
    <property type="entry name" value="SAICAR synthase-like"/>
    <property type="match status" value="2"/>
</dbReference>
<reference evidence="6 7" key="1">
    <citation type="submission" date="2017-03" db="EMBL/GenBank/DDBJ databases">
        <title>Widespread Adenine N6-methylation of Active Genes in Fungi.</title>
        <authorList>
            <consortium name="DOE Joint Genome Institute"/>
            <person name="Mondo S.J."/>
            <person name="Dannebaum R.O."/>
            <person name="Kuo R.C."/>
            <person name="Louie K.B."/>
            <person name="Bewick A.J."/>
            <person name="Labutti K."/>
            <person name="Haridas S."/>
            <person name="Kuo A."/>
            <person name="Salamov A."/>
            <person name="Ahrendt S.R."/>
            <person name="Lau R."/>
            <person name="Bowen B.P."/>
            <person name="Lipzen A."/>
            <person name="Sullivan W."/>
            <person name="Andreopoulos W.B."/>
            <person name="Clum A."/>
            <person name="Lindquist E."/>
            <person name="Daum C."/>
            <person name="Northen T.R."/>
            <person name="Ramamoorthy G."/>
            <person name="Schmitz R.J."/>
            <person name="Gryganskyi A."/>
            <person name="Culley D."/>
            <person name="Magnuson J."/>
            <person name="James T.Y."/>
            <person name="O'Malley M.A."/>
            <person name="Stajich J.E."/>
            <person name="Spatafora J.W."/>
            <person name="Visel A."/>
            <person name="Grigoriev I.V."/>
        </authorList>
    </citation>
    <scope>NUCLEOTIDE SEQUENCE [LARGE SCALE GENOMIC DNA]</scope>
    <source>
        <strain evidence="6 7">NRRL Y-17943</strain>
    </source>
</reference>
<evidence type="ECO:0000313" key="7">
    <source>
        <dbReference type="Proteomes" id="UP000193218"/>
    </source>
</evidence>
<dbReference type="InterPro" id="IPR005522">
    <property type="entry name" value="IPK"/>
</dbReference>
<dbReference type="EMBL" id="NBSH01000003">
    <property type="protein sequence ID" value="ORX38969.1"/>
    <property type="molecule type" value="Genomic_DNA"/>
</dbReference>
<organism evidence="6 7">
    <name type="scientific">Kockovaella imperatae</name>
    <dbReference type="NCBI Taxonomy" id="4999"/>
    <lineage>
        <taxon>Eukaryota</taxon>
        <taxon>Fungi</taxon>
        <taxon>Dikarya</taxon>
        <taxon>Basidiomycota</taxon>
        <taxon>Agaricomycotina</taxon>
        <taxon>Tremellomycetes</taxon>
        <taxon>Tremellales</taxon>
        <taxon>Cuniculitremaceae</taxon>
        <taxon>Kockovaella</taxon>
    </lineage>
</organism>
<proteinExistence type="inferred from homology"/>
<feature type="region of interest" description="Disordered" evidence="5">
    <location>
        <begin position="203"/>
        <end position="257"/>
    </location>
</feature>
<dbReference type="InParanoid" id="A0A1Y1ULU3"/>
<name>A0A1Y1ULU3_9TREE</name>
<dbReference type="GO" id="GO:0046854">
    <property type="term" value="P:phosphatidylinositol phosphate biosynthetic process"/>
    <property type="evidence" value="ECO:0007669"/>
    <property type="project" value="TreeGrafter"/>
</dbReference>
<dbReference type="PANTHER" id="PTHR12400:SF108">
    <property type="entry name" value="KINASE"/>
    <property type="match status" value="1"/>
</dbReference>
<feature type="compositionally biased region" description="Acidic residues" evidence="5">
    <location>
        <begin position="340"/>
        <end position="373"/>
    </location>
</feature>
<keyword evidence="7" id="KW-1185">Reference proteome</keyword>
<keyword evidence="3 4" id="KW-0418">Kinase</keyword>
<sequence length="440" mass="47240">MPSPDLSLYHGSTPLANKVAGHQNVMSDESGSLVIKPALPREIAFYHMLGSAPRSSALAQLKPFVAQFYGTLRLEGQLDGLGGISKEGIKVGEVPESIVLENLAHNYTRPCVLDAKLGTELHAPDASEEKRARMEKQARETTSHATGLRLTGCQIWHAPTSSYILTPKSYGKSLTPSSLPAGIIRFFPLPTDKLASLVLPLSPSSDNASTPSTGGGVSHLPLTPADPASLEKLTAPGPSGSSEKVPGPDSPTEPVEYTSHAIPPALLLRLLSAIDGKMAELEHVISRLEARFIGASALLVYEGDPERLEDALNRYDERQKALSVAAQGRGPGQSVKDADLEGDDEEEEEEEEEEDDELEDDYDSSTSSDDDSQDGQRADARRARRCPPFTLKMIDFAHTRLVQGEGRDEGVLLGLRTLRGLIQGRIGQVNADMGRQGASP</sequence>
<evidence type="ECO:0000256" key="1">
    <source>
        <dbReference type="ARBA" id="ARBA00007374"/>
    </source>
</evidence>
<dbReference type="GO" id="GO:0032958">
    <property type="term" value="P:inositol phosphate biosynthetic process"/>
    <property type="evidence" value="ECO:0007669"/>
    <property type="project" value="InterPro"/>
</dbReference>
<dbReference type="InterPro" id="IPR038286">
    <property type="entry name" value="IPK_sf"/>
</dbReference>
<dbReference type="OrthoDB" id="338650at2759"/>
<dbReference type="GO" id="GO:0005634">
    <property type="term" value="C:nucleus"/>
    <property type="evidence" value="ECO:0007669"/>
    <property type="project" value="TreeGrafter"/>
</dbReference>